<protein>
    <submittedName>
        <fullName evidence="6">Putative cytochrome p450 protein</fullName>
    </submittedName>
</protein>
<dbReference type="Proteomes" id="UP000531561">
    <property type="component" value="Unassembled WGS sequence"/>
</dbReference>
<evidence type="ECO:0000256" key="5">
    <source>
        <dbReference type="ARBA" id="ARBA00023026"/>
    </source>
</evidence>
<dbReference type="InterPro" id="IPR001128">
    <property type="entry name" value="Cyt_P450"/>
</dbReference>
<dbReference type="SUPFAM" id="SSF48264">
    <property type="entry name" value="Cytochrome P450"/>
    <property type="match status" value="1"/>
</dbReference>
<evidence type="ECO:0000313" key="6">
    <source>
        <dbReference type="EMBL" id="KAF5873790.1"/>
    </source>
</evidence>
<dbReference type="InterPro" id="IPR036396">
    <property type="entry name" value="Cyt_P450_sf"/>
</dbReference>
<dbReference type="GO" id="GO:0016705">
    <property type="term" value="F:oxidoreductase activity, acting on paired donors, with incorporation or reduction of molecular oxygen"/>
    <property type="evidence" value="ECO:0007669"/>
    <property type="project" value="InterPro"/>
</dbReference>
<evidence type="ECO:0000256" key="2">
    <source>
        <dbReference type="ARBA" id="ARBA00022617"/>
    </source>
</evidence>
<dbReference type="GO" id="GO:0005506">
    <property type="term" value="F:iron ion binding"/>
    <property type="evidence" value="ECO:0007669"/>
    <property type="project" value="InterPro"/>
</dbReference>
<dbReference type="Pfam" id="PF00067">
    <property type="entry name" value="p450"/>
    <property type="match status" value="1"/>
</dbReference>
<dbReference type="GO" id="GO:0020037">
    <property type="term" value="F:heme binding"/>
    <property type="evidence" value="ECO:0007669"/>
    <property type="project" value="InterPro"/>
</dbReference>
<dbReference type="Gene3D" id="1.10.630.10">
    <property type="entry name" value="Cytochrome P450"/>
    <property type="match status" value="1"/>
</dbReference>
<dbReference type="PANTHER" id="PTHR24304:SF2">
    <property type="entry name" value="24-HYDROXYCHOLESTEROL 7-ALPHA-HYDROXYLASE"/>
    <property type="match status" value="1"/>
</dbReference>
<keyword evidence="4" id="KW-0408">Iron</keyword>
<comment type="caution">
    <text evidence="6">The sequence shown here is derived from an EMBL/GenBank/DDBJ whole genome shotgun (WGS) entry which is preliminary data.</text>
</comment>
<evidence type="ECO:0000256" key="3">
    <source>
        <dbReference type="ARBA" id="ARBA00022723"/>
    </source>
</evidence>
<dbReference type="RefSeq" id="XP_037192736.1">
    <property type="nucleotide sequence ID" value="XM_037335641.1"/>
</dbReference>
<accession>A0A8H6AUN1</accession>
<evidence type="ECO:0000256" key="1">
    <source>
        <dbReference type="ARBA" id="ARBA00010617"/>
    </source>
</evidence>
<dbReference type="GO" id="GO:0008395">
    <property type="term" value="F:steroid hydroxylase activity"/>
    <property type="evidence" value="ECO:0007669"/>
    <property type="project" value="TreeGrafter"/>
</dbReference>
<proteinExistence type="inferred from homology"/>
<dbReference type="GeneID" id="59259333"/>
<name>A0A8H6AUN1_9HELO</name>
<reference evidence="6 7" key="1">
    <citation type="journal article" date="2020" name="Phytopathology">
        <title>A high-quality genome resource of Botrytis fragariae, a new and rapidly spreading fungal pathogen causing strawberry gray mold in the U.S.A.</title>
        <authorList>
            <person name="Wu Y."/>
            <person name="Saski C.A."/>
            <person name="Schnabel G."/>
            <person name="Xiao S."/>
            <person name="Hu M."/>
        </authorList>
    </citation>
    <scope>NUCLEOTIDE SEQUENCE [LARGE SCALE GENOMIC DNA]</scope>
    <source>
        <strain evidence="6 7">BVB16</strain>
    </source>
</reference>
<dbReference type="OrthoDB" id="1470350at2759"/>
<dbReference type="PANTHER" id="PTHR24304">
    <property type="entry name" value="CYTOCHROME P450 FAMILY 7"/>
    <property type="match status" value="1"/>
</dbReference>
<dbReference type="AlphaFoldDB" id="A0A8H6AUN1"/>
<keyword evidence="3" id="KW-0479">Metal-binding</keyword>
<evidence type="ECO:0000256" key="4">
    <source>
        <dbReference type="ARBA" id="ARBA00023004"/>
    </source>
</evidence>
<dbReference type="InterPro" id="IPR050529">
    <property type="entry name" value="CYP450_sterol_14alpha_dmase"/>
</dbReference>
<dbReference type="EMBL" id="JABFCT010000008">
    <property type="protein sequence ID" value="KAF5873790.1"/>
    <property type="molecule type" value="Genomic_DNA"/>
</dbReference>
<gene>
    <name evidence="6" type="ORF">Bfra_005256</name>
</gene>
<organism evidence="6 7">
    <name type="scientific">Botrytis fragariae</name>
    <dbReference type="NCBI Taxonomy" id="1964551"/>
    <lineage>
        <taxon>Eukaryota</taxon>
        <taxon>Fungi</taxon>
        <taxon>Dikarya</taxon>
        <taxon>Ascomycota</taxon>
        <taxon>Pezizomycotina</taxon>
        <taxon>Leotiomycetes</taxon>
        <taxon>Helotiales</taxon>
        <taxon>Sclerotiniaceae</taxon>
        <taxon>Botrytis</taxon>
    </lineage>
</organism>
<sequence length="424" mass="47418">MIKFTDSAGIVLGHAVSFFNDADGTFAYGRATPHAIGKMWEPSSQKLNRVGGNWSPNKPLAHIAETIIRQQLQPGQRLDKLQRVFLSSVHSSMTWDKMTSKVILPTPWTDSRTVSLLEWTREALMEGATTSFFGPKLREIEPDLFDSFFSFDDSSWKLTYKILAPWSNDMKAAKAIGQNALTRYFEISTSQRPGACWLVEALEIEMKAVGIQAPDIAAYRTMIYWVLLAKIRLKLKLIMATPASQDPNSLANSFVPTATPHFLALYHEVLRLITSSVSVRNVASPTYVGGKELQPGGRVIIPYRQLLLNDEVFGADAGEFHPERFMTNDKLNVNPSYRPYGGGSTYCPGRFLAKAEVLTCVALALWRFDMQLIDKEDIGIDIHEKSFESRAKTQFPRLEIKKPCLGIMGPVDGDDVFVNISCRA</sequence>
<keyword evidence="5" id="KW-0843">Virulence</keyword>
<evidence type="ECO:0000313" key="7">
    <source>
        <dbReference type="Proteomes" id="UP000531561"/>
    </source>
</evidence>
<comment type="similarity">
    <text evidence="1">Belongs to the cytochrome P450 family.</text>
</comment>
<keyword evidence="7" id="KW-1185">Reference proteome</keyword>
<keyword evidence="2" id="KW-0349">Heme</keyword>